<dbReference type="SUPFAM" id="SSF52141">
    <property type="entry name" value="Uracil-DNA glycosylase-like"/>
    <property type="match status" value="1"/>
</dbReference>
<dbReference type="EnsemblBacteria" id="ABM80672">
    <property type="protein sequence ID" value="ABM80672"/>
    <property type="gene ID" value="Hbut_0819"/>
</dbReference>
<evidence type="ECO:0000313" key="3">
    <source>
        <dbReference type="EMBL" id="ABM80672.1"/>
    </source>
</evidence>
<name>A2BL11_HYPBU</name>
<evidence type="ECO:0000256" key="1">
    <source>
        <dbReference type="ARBA" id="ARBA00022694"/>
    </source>
</evidence>
<protein>
    <submittedName>
        <fullName evidence="3">Conserved crenarchaeal protein</fullName>
    </submittedName>
</protein>
<proteinExistence type="predicted"/>
<accession>A2BL11</accession>
<dbReference type="EMBL" id="CP000493">
    <property type="protein sequence ID" value="ABM80672.1"/>
    <property type="molecule type" value="Genomic_DNA"/>
</dbReference>
<dbReference type="eggNOG" id="arCOG00995">
    <property type="taxonomic scope" value="Archaea"/>
</dbReference>
<gene>
    <name evidence="3" type="ordered locus">Hbut_0819</name>
</gene>
<dbReference type="Pfam" id="PF17884">
    <property type="entry name" value="DUF5591"/>
    <property type="match status" value="1"/>
</dbReference>
<dbReference type="KEGG" id="hbu:Hbut_0819"/>
<keyword evidence="4" id="KW-1185">Reference proteome</keyword>
<dbReference type="InterPro" id="IPR036895">
    <property type="entry name" value="Uracil-DNA_glycosylase-like_sf"/>
</dbReference>
<dbReference type="GeneID" id="4782084"/>
<keyword evidence="1" id="KW-0819">tRNA processing</keyword>
<dbReference type="Proteomes" id="UP000002593">
    <property type="component" value="Chromosome"/>
</dbReference>
<evidence type="ECO:0000259" key="2">
    <source>
        <dbReference type="Pfam" id="PF17884"/>
    </source>
</evidence>
<sequence>MAEAAVEYSLQHQPSISLTARPSRISFRKDSEGRFLPRHEAPLDPQLVGPQAFKHPAVAKWWTWLREEYTPQSSVAIVTPCSNVKPYTKSPVSRRIRGLLRRLGLWDSKANKPRGIEWLYFSDLLVLVPYEKAEEYPACCYEVPPEIVLENPKLHSLVTDILAKVMFNLTARGLREVVVFLPRKHMRLWDEARRKSSRWPKEILVGYHIFEVRKRLEPVLYRFLGVDTP</sequence>
<feature type="domain" description="DUF5591" evidence="2">
    <location>
        <begin position="58"/>
        <end position="188"/>
    </location>
</feature>
<dbReference type="GO" id="GO:0008033">
    <property type="term" value="P:tRNA processing"/>
    <property type="evidence" value="ECO:0007669"/>
    <property type="project" value="UniProtKB-KW"/>
</dbReference>
<dbReference type="HOGENOM" id="CLU_1207606_0_0_2"/>
<dbReference type="InterPro" id="IPR040777">
    <property type="entry name" value="DUF5591"/>
</dbReference>
<dbReference type="RefSeq" id="WP_011821990.1">
    <property type="nucleotide sequence ID" value="NC_008818.1"/>
</dbReference>
<organism evidence="3 4">
    <name type="scientific">Hyperthermus butylicus (strain DSM 5456 / JCM 9403 / PLM1-5)</name>
    <dbReference type="NCBI Taxonomy" id="415426"/>
    <lineage>
        <taxon>Archaea</taxon>
        <taxon>Thermoproteota</taxon>
        <taxon>Thermoprotei</taxon>
        <taxon>Desulfurococcales</taxon>
        <taxon>Pyrodictiaceae</taxon>
        <taxon>Hyperthermus</taxon>
    </lineage>
</organism>
<reference evidence="3 4" key="1">
    <citation type="journal article" date="2007" name="Archaea">
        <title>The genome of Hyperthermus butylicus: a sulfur-reducing, peptide fermenting, neutrophilic Crenarchaeote growing up to 108 degrees C.</title>
        <authorList>
            <person name="Brugger K."/>
            <person name="Chen L."/>
            <person name="Stark M."/>
            <person name="Zibat A."/>
            <person name="Redder P."/>
            <person name="Ruepp A."/>
            <person name="Awayez M."/>
            <person name="She Q."/>
            <person name="Garrett R.A."/>
            <person name="Klenk H.P."/>
        </authorList>
    </citation>
    <scope>NUCLEOTIDE SEQUENCE [LARGE SCALE GENOMIC DNA]</scope>
    <source>
        <strain evidence="4">DSM 5456 / JCM 9403 / PLM1-5</strain>
    </source>
</reference>
<dbReference type="Gene3D" id="3.40.50.10630">
    <property type="entry name" value="Uracil-DNA glycosylase-like"/>
    <property type="match status" value="1"/>
</dbReference>
<evidence type="ECO:0000313" key="4">
    <source>
        <dbReference type="Proteomes" id="UP000002593"/>
    </source>
</evidence>
<dbReference type="AlphaFoldDB" id="A2BL11"/>